<feature type="compositionally biased region" description="Basic and acidic residues" evidence="1">
    <location>
        <begin position="15"/>
        <end position="31"/>
    </location>
</feature>
<feature type="region of interest" description="Disordered" evidence="1">
    <location>
        <begin position="1"/>
        <end position="92"/>
    </location>
</feature>
<organism evidence="2 3">
    <name type="scientific">Ascodesmis nigricans</name>
    <dbReference type="NCBI Taxonomy" id="341454"/>
    <lineage>
        <taxon>Eukaryota</taxon>
        <taxon>Fungi</taxon>
        <taxon>Dikarya</taxon>
        <taxon>Ascomycota</taxon>
        <taxon>Pezizomycotina</taxon>
        <taxon>Pezizomycetes</taxon>
        <taxon>Pezizales</taxon>
        <taxon>Ascodesmidaceae</taxon>
        <taxon>Ascodesmis</taxon>
    </lineage>
</organism>
<evidence type="ECO:0000313" key="3">
    <source>
        <dbReference type="Proteomes" id="UP000298138"/>
    </source>
</evidence>
<protein>
    <submittedName>
        <fullName evidence="2">Uncharacterized protein</fullName>
    </submittedName>
</protein>
<keyword evidence="3" id="KW-1185">Reference proteome</keyword>
<gene>
    <name evidence="2" type="ORF">EX30DRAFT_199508</name>
</gene>
<feature type="compositionally biased region" description="Polar residues" evidence="1">
    <location>
        <begin position="49"/>
        <end position="65"/>
    </location>
</feature>
<dbReference type="Proteomes" id="UP000298138">
    <property type="component" value="Unassembled WGS sequence"/>
</dbReference>
<evidence type="ECO:0000313" key="2">
    <source>
        <dbReference type="EMBL" id="TGZ77413.1"/>
    </source>
</evidence>
<dbReference type="EMBL" id="ML220153">
    <property type="protein sequence ID" value="TGZ77413.1"/>
    <property type="molecule type" value="Genomic_DNA"/>
</dbReference>
<name>A0A4S2MKI3_9PEZI</name>
<proteinExistence type="predicted"/>
<sequence length="204" mass="22105">MKRTAFPSIPTPDEVPPKRQHSEATNGDDHLVSLVELPTIPPNHDDEQNGVQPATITTTLTPYSNHTSPTTSSGKSSGSVPHSSKPRSLRISGIPSTVSTADFRNFLEQLLPSPAGCSDENVLLLSLVPFLGGAQVATVCFKNEPRVFATCSPGATVYITFTHEGKLHELVVDCDFFGLTPLYCSSDPTEEYVYPESLYSMNKH</sequence>
<dbReference type="InParanoid" id="A0A4S2MKI3"/>
<feature type="compositionally biased region" description="Low complexity" evidence="1">
    <location>
        <begin position="66"/>
        <end position="83"/>
    </location>
</feature>
<evidence type="ECO:0000256" key="1">
    <source>
        <dbReference type="SAM" id="MobiDB-lite"/>
    </source>
</evidence>
<dbReference type="AlphaFoldDB" id="A0A4S2MKI3"/>
<reference evidence="2 3" key="1">
    <citation type="submission" date="2019-04" db="EMBL/GenBank/DDBJ databases">
        <title>Comparative genomics and transcriptomics to analyze fruiting body development in filamentous ascomycetes.</title>
        <authorList>
            <consortium name="DOE Joint Genome Institute"/>
            <person name="Lutkenhaus R."/>
            <person name="Traeger S."/>
            <person name="Breuer J."/>
            <person name="Kuo A."/>
            <person name="Lipzen A."/>
            <person name="Pangilinan J."/>
            <person name="Dilworth D."/>
            <person name="Sandor L."/>
            <person name="Poggeler S."/>
            <person name="Barry K."/>
            <person name="Grigoriev I.V."/>
            <person name="Nowrousian M."/>
        </authorList>
    </citation>
    <scope>NUCLEOTIDE SEQUENCE [LARGE SCALE GENOMIC DNA]</scope>
    <source>
        <strain evidence="2 3">CBS 389.68</strain>
    </source>
</reference>
<accession>A0A4S2MKI3</accession>